<gene>
    <name evidence="3" type="ORF">HHL27_10235</name>
</gene>
<keyword evidence="1" id="KW-0472">Membrane</keyword>
<reference evidence="3 4" key="1">
    <citation type="submission" date="2020-04" db="EMBL/GenBank/DDBJ databases">
        <title>Novosphingobium sp. TW-4 isolated from soil.</title>
        <authorList>
            <person name="Dahal R.H."/>
            <person name="Chaudhary D.K."/>
        </authorList>
    </citation>
    <scope>NUCLEOTIDE SEQUENCE [LARGE SCALE GENOMIC DNA]</scope>
    <source>
        <strain evidence="3 4">TW-4</strain>
    </source>
</reference>
<keyword evidence="1" id="KW-0812">Transmembrane</keyword>
<evidence type="ECO:0000313" key="4">
    <source>
        <dbReference type="Proteomes" id="UP000583556"/>
    </source>
</evidence>
<keyword evidence="1" id="KW-1133">Transmembrane helix</keyword>
<organism evidence="3 4">
    <name type="scientific">Novosphingobium olei</name>
    <dbReference type="NCBI Taxonomy" id="2728851"/>
    <lineage>
        <taxon>Bacteria</taxon>
        <taxon>Pseudomonadati</taxon>
        <taxon>Pseudomonadota</taxon>
        <taxon>Alphaproteobacteria</taxon>
        <taxon>Sphingomonadales</taxon>
        <taxon>Sphingomonadaceae</taxon>
        <taxon>Novosphingobium</taxon>
    </lineage>
</organism>
<accession>A0A7Y0G9B9</accession>
<evidence type="ECO:0000259" key="2">
    <source>
        <dbReference type="Pfam" id="PF13400"/>
    </source>
</evidence>
<keyword evidence="4" id="KW-1185">Reference proteome</keyword>
<feature type="transmembrane region" description="Helical" evidence="1">
    <location>
        <begin position="21"/>
        <end position="41"/>
    </location>
</feature>
<evidence type="ECO:0000256" key="1">
    <source>
        <dbReference type="SAM" id="Phobius"/>
    </source>
</evidence>
<evidence type="ECO:0000313" key="3">
    <source>
        <dbReference type="EMBL" id="NML94041.1"/>
    </source>
</evidence>
<dbReference type="Pfam" id="PF13400">
    <property type="entry name" value="Tad"/>
    <property type="match status" value="1"/>
</dbReference>
<dbReference type="AlphaFoldDB" id="A0A7Y0G9B9"/>
<dbReference type="RefSeq" id="WP_169493319.1">
    <property type="nucleotide sequence ID" value="NZ_AP029021.1"/>
</dbReference>
<protein>
    <recommendedName>
        <fullName evidence="2">Putative Flp pilus-assembly TadG-like N-terminal domain-containing protein</fullName>
    </recommendedName>
</protein>
<comment type="caution">
    <text evidence="3">The sequence shown here is derived from an EMBL/GenBank/DDBJ whole genome shotgun (WGS) entry which is preliminary data.</text>
</comment>
<dbReference type="EMBL" id="JABBGM010000004">
    <property type="protein sequence ID" value="NML94041.1"/>
    <property type="molecule type" value="Genomic_DNA"/>
</dbReference>
<dbReference type="Proteomes" id="UP000583556">
    <property type="component" value="Unassembled WGS sequence"/>
</dbReference>
<sequence length="432" mass="44756">MKGSPDRVGFLRRLAECRSGNAIVLGAMAAPVLVSAAGFAIDTSQWFLWKREMQYAADQAAISAAWSLAKGISKTAYTTHAQQEFTSNLAITADFATTPTVDLVNYNNGTSNAVRVTASATRKLPFYGFVSGQSATVSVSAQASFAKGATYTSCIIATNATADGAITIGGSAVLKSGCGLAALSNSTNSIRVSGNPTIDVNYLMSAGGIDDWFNTNTDDVVKEYMTTLSDPFASLTPPTNPTKGTTYSCVKSGNTTVATLNPGTYSTITTSCNTVLNPGIYVIDGGGVTIRAQDAVTANGVMFVLKNGAYFKLNGGSSINLSAMTQSQLLAAGLTSAQATSLEGMLIFEDRNSTGNVSTLNGNSDSIINGTVYFPKSTLSFGGTARVTSRCLQITANMISIQGNVNMTSFCPTGMQTSTQVGTDAPSVILVS</sequence>
<dbReference type="InterPro" id="IPR028087">
    <property type="entry name" value="Tad_N"/>
</dbReference>
<name>A0A7Y0G9B9_9SPHN</name>
<feature type="domain" description="Putative Flp pilus-assembly TadG-like N-terminal" evidence="2">
    <location>
        <begin position="20"/>
        <end position="66"/>
    </location>
</feature>
<proteinExistence type="predicted"/>